<evidence type="ECO:0000313" key="1">
    <source>
        <dbReference type="EMBL" id="GIY92944.1"/>
    </source>
</evidence>
<reference evidence="1 2" key="1">
    <citation type="submission" date="2021-06" db="EMBL/GenBank/DDBJ databases">
        <title>Caerostris extrusa draft genome.</title>
        <authorList>
            <person name="Kono N."/>
            <person name="Arakawa K."/>
        </authorList>
    </citation>
    <scope>NUCLEOTIDE SEQUENCE [LARGE SCALE GENOMIC DNA]</scope>
</reference>
<proteinExistence type="predicted"/>
<comment type="caution">
    <text evidence="1">The sequence shown here is derived from an EMBL/GenBank/DDBJ whole genome shotgun (WGS) entry which is preliminary data.</text>
</comment>
<sequence>MSNMIVERYTLRPMSNMIIGALDTRPSGLCLEARHSAIRPMSNMIVERDTRPSGLCLICLEPLGHQAYV</sequence>
<evidence type="ECO:0000313" key="2">
    <source>
        <dbReference type="Proteomes" id="UP001054945"/>
    </source>
</evidence>
<dbReference type="EMBL" id="BPLR01000210">
    <property type="protein sequence ID" value="GIY92944.1"/>
    <property type="molecule type" value="Genomic_DNA"/>
</dbReference>
<organism evidence="1 2">
    <name type="scientific">Caerostris extrusa</name>
    <name type="common">Bark spider</name>
    <name type="synonym">Caerostris bankana</name>
    <dbReference type="NCBI Taxonomy" id="172846"/>
    <lineage>
        <taxon>Eukaryota</taxon>
        <taxon>Metazoa</taxon>
        <taxon>Ecdysozoa</taxon>
        <taxon>Arthropoda</taxon>
        <taxon>Chelicerata</taxon>
        <taxon>Arachnida</taxon>
        <taxon>Araneae</taxon>
        <taxon>Araneomorphae</taxon>
        <taxon>Entelegynae</taxon>
        <taxon>Araneoidea</taxon>
        <taxon>Araneidae</taxon>
        <taxon>Caerostris</taxon>
    </lineage>
</organism>
<keyword evidence="2" id="KW-1185">Reference proteome</keyword>
<gene>
    <name evidence="1" type="ORF">CEXT_101051</name>
</gene>
<accession>A0AAV4XGN3</accession>
<dbReference type="Proteomes" id="UP001054945">
    <property type="component" value="Unassembled WGS sequence"/>
</dbReference>
<protein>
    <submittedName>
        <fullName evidence="1">Uncharacterized protein</fullName>
    </submittedName>
</protein>
<dbReference type="AlphaFoldDB" id="A0AAV4XGN3"/>
<name>A0AAV4XGN3_CAEEX</name>